<proteinExistence type="predicted"/>
<reference evidence="1 2" key="1">
    <citation type="submission" date="2021-06" db="EMBL/GenBank/DDBJ databases">
        <title>Caerostris extrusa draft genome.</title>
        <authorList>
            <person name="Kono N."/>
            <person name="Arakawa K."/>
        </authorList>
    </citation>
    <scope>NUCLEOTIDE SEQUENCE [LARGE SCALE GENOMIC DNA]</scope>
</reference>
<protein>
    <submittedName>
        <fullName evidence="1">Uncharacterized protein</fullName>
    </submittedName>
</protein>
<gene>
    <name evidence="1" type="ORF">CEXT_69451</name>
</gene>
<comment type="caution">
    <text evidence="1">The sequence shown here is derived from an EMBL/GenBank/DDBJ whole genome shotgun (WGS) entry which is preliminary data.</text>
</comment>
<organism evidence="1 2">
    <name type="scientific">Caerostris extrusa</name>
    <name type="common">Bark spider</name>
    <name type="synonym">Caerostris bankana</name>
    <dbReference type="NCBI Taxonomy" id="172846"/>
    <lineage>
        <taxon>Eukaryota</taxon>
        <taxon>Metazoa</taxon>
        <taxon>Ecdysozoa</taxon>
        <taxon>Arthropoda</taxon>
        <taxon>Chelicerata</taxon>
        <taxon>Arachnida</taxon>
        <taxon>Araneae</taxon>
        <taxon>Araneomorphae</taxon>
        <taxon>Entelegynae</taxon>
        <taxon>Araneoidea</taxon>
        <taxon>Araneidae</taxon>
        <taxon>Caerostris</taxon>
    </lineage>
</organism>
<evidence type="ECO:0000313" key="2">
    <source>
        <dbReference type="Proteomes" id="UP001054945"/>
    </source>
</evidence>
<name>A0AAV4R7B8_CAEEX</name>
<accession>A0AAV4R7B8</accession>
<dbReference type="Proteomes" id="UP001054945">
    <property type="component" value="Unassembled WGS sequence"/>
</dbReference>
<dbReference type="AlphaFoldDB" id="A0AAV4R7B8"/>
<sequence>MDEPPIGFDLIIKAFLPSLVGTLVCSDVFNYLQQDVHRHTELDPAELTAHDCRLRSQASTTLMNQLQDLRKVTEELTPLFDMTVCEARTYYHNRLLNRLEKNVKRKIRKLLNNVLYKESMIDIYNYELTFRQNVLKFAKRE</sequence>
<evidence type="ECO:0000313" key="1">
    <source>
        <dbReference type="EMBL" id="GIY16509.1"/>
    </source>
</evidence>
<keyword evidence="2" id="KW-1185">Reference proteome</keyword>
<dbReference type="EMBL" id="BPLR01007387">
    <property type="protein sequence ID" value="GIY16509.1"/>
    <property type="molecule type" value="Genomic_DNA"/>
</dbReference>